<sequence length="100" mass="10815">MIISILGCLNLTLFGPSSRIPIMPEDSSGLVDSSKDRAHGRLHQGDSQTLSGTGSRPARWGLTADGTPRERGRQSGEFEFGLKSVTNDWGSLREIKPCES</sequence>
<evidence type="ECO:0000313" key="4">
    <source>
        <dbReference type="Proteomes" id="UP001482620"/>
    </source>
</evidence>
<reference evidence="3 4" key="1">
    <citation type="submission" date="2021-06" db="EMBL/GenBank/DDBJ databases">
        <authorList>
            <person name="Palmer J.M."/>
        </authorList>
    </citation>
    <scope>NUCLEOTIDE SEQUENCE [LARGE SCALE GENOMIC DNA]</scope>
    <source>
        <strain evidence="4">if_2019</strain>
        <tissue evidence="3">Muscle</tissue>
    </source>
</reference>
<feature type="chain" id="PRO_5045924159" evidence="2">
    <location>
        <begin position="20"/>
        <end position="100"/>
    </location>
</feature>
<keyword evidence="4" id="KW-1185">Reference proteome</keyword>
<organism evidence="3 4">
    <name type="scientific">Ilyodon furcidens</name>
    <name type="common">goldbreast splitfin</name>
    <dbReference type="NCBI Taxonomy" id="33524"/>
    <lineage>
        <taxon>Eukaryota</taxon>
        <taxon>Metazoa</taxon>
        <taxon>Chordata</taxon>
        <taxon>Craniata</taxon>
        <taxon>Vertebrata</taxon>
        <taxon>Euteleostomi</taxon>
        <taxon>Actinopterygii</taxon>
        <taxon>Neopterygii</taxon>
        <taxon>Teleostei</taxon>
        <taxon>Neoteleostei</taxon>
        <taxon>Acanthomorphata</taxon>
        <taxon>Ovalentaria</taxon>
        <taxon>Atherinomorphae</taxon>
        <taxon>Cyprinodontiformes</taxon>
        <taxon>Goodeidae</taxon>
        <taxon>Ilyodon</taxon>
    </lineage>
</organism>
<dbReference type="EMBL" id="JAHRIQ010098622">
    <property type="protein sequence ID" value="MEQ2253604.1"/>
    <property type="molecule type" value="Genomic_DNA"/>
</dbReference>
<gene>
    <name evidence="3" type="ORF">ILYODFUR_033909</name>
</gene>
<evidence type="ECO:0000313" key="3">
    <source>
        <dbReference type="EMBL" id="MEQ2253604.1"/>
    </source>
</evidence>
<comment type="caution">
    <text evidence="3">The sequence shown here is derived from an EMBL/GenBank/DDBJ whole genome shotgun (WGS) entry which is preliminary data.</text>
</comment>
<feature type="compositionally biased region" description="Polar residues" evidence="1">
    <location>
        <begin position="45"/>
        <end position="54"/>
    </location>
</feature>
<evidence type="ECO:0000256" key="1">
    <source>
        <dbReference type="SAM" id="MobiDB-lite"/>
    </source>
</evidence>
<accession>A0ABV0V9A0</accession>
<name>A0ABV0V9A0_9TELE</name>
<protein>
    <submittedName>
        <fullName evidence="3">Uncharacterized protein</fullName>
    </submittedName>
</protein>
<proteinExistence type="predicted"/>
<feature type="compositionally biased region" description="Basic and acidic residues" evidence="1">
    <location>
        <begin position="67"/>
        <end position="76"/>
    </location>
</feature>
<feature type="signal peptide" evidence="2">
    <location>
        <begin position="1"/>
        <end position="19"/>
    </location>
</feature>
<dbReference type="Proteomes" id="UP001482620">
    <property type="component" value="Unassembled WGS sequence"/>
</dbReference>
<evidence type="ECO:0000256" key="2">
    <source>
        <dbReference type="SAM" id="SignalP"/>
    </source>
</evidence>
<keyword evidence="2" id="KW-0732">Signal</keyword>
<feature type="region of interest" description="Disordered" evidence="1">
    <location>
        <begin position="23"/>
        <end position="76"/>
    </location>
</feature>